<keyword evidence="10" id="KW-1185">Reference proteome</keyword>
<feature type="domain" description="Type II secretion system protein GspF" evidence="8">
    <location>
        <begin position="214"/>
        <end position="336"/>
    </location>
</feature>
<dbReference type="PRINTS" id="PR00812">
    <property type="entry name" value="BCTERIALGSPF"/>
</dbReference>
<dbReference type="PANTHER" id="PTHR30012">
    <property type="entry name" value="GENERAL SECRETION PATHWAY PROTEIN"/>
    <property type="match status" value="1"/>
</dbReference>
<dbReference type="InterPro" id="IPR018076">
    <property type="entry name" value="T2SS_GspF_dom"/>
</dbReference>
<dbReference type="PANTHER" id="PTHR30012:SF0">
    <property type="entry name" value="TYPE II SECRETION SYSTEM PROTEIN F-RELATED"/>
    <property type="match status" value="1"/>
</dbReference>
<feature type="transmembrane region" description="Helical" evidence="7">
    <location>
        <begin position="154"/>
        <end position="183"/>
    </location>
</feature>
<dbReference type="Gene3D" id="1.20.81.30">
    <property type="entry name" value="Type II secretion system (T2SS), domain F"/>
    <property type="match status" value="2"/>
</dbReference>
<dbReference type="RefSeq" id="WP_066326189.1">
    <property type="nucleotide sequence ID" value="NZ_CP015438.1"/>
</dbReference>
<keyword evidence="3" id="KW-1003">Cell membrane</keyword>
<keyword evidence="6 7" id="KW-0472">Membrane</keyword>
<dbReference type="PATRIC" id="fig|294699.3.peg.2707"/>
<evidence type="ECO:0000259" key="8">
    <source>
        <dbReference type="Pfam" id="PF00482"/>
    </source>
</evidence>
<proteinExistence type="inferred from homology"/>
<evidence type="ECO:0000256" key="5">
    <source>
        <dbReference type="ARBA" id="ARBA00022989"/>
    </source>
</evidence>
<dbReference type="GO" id="GO:0005886">
    <property type="term" value="C:plasma membrane"/>
    <property type="evidence" value="ECO:0007669"/>
    <property type="project" value="UniProtKB-SubCell"/>
</dbReference>
<dbReference type="OrthoDB" id="1638902at2"/>
<evidence type="ECO:0000256" key="4">
    <source>
        <dbReference type="ARBA" id="ARBA00022692"/>
    </source>
</evidence>
<gene>
    <name evidence="9" type="ORF">GFC30_2627</name>
</gene>
<reference evidence="9 10" key="1">
    <citation type="journal article" date="2006" name="Syst. Appl. Microbiol.">
        <title>Anoxybacillus amylolyticus sp. nov., a thermophilic amylase producing bacterium isolated from Mount Rittmann (Antarctica).</title>
        <authorList>
            <person name="Poli A."/>
            <person name="Esposito E."/>
            <person name="Lama L."/>
            <person name="Orlando P."/>
            <person name="Nicolaus G."/>
            <person name="de Appolonia F."/>
            <person name="Gambacorta A."/>
            <person name="Nicolaus B."/>
        </authorList>
    </citation>
    <scope>NUCLEOTIDE SEQUENCE [LARGE SCALE GENOMIC DNA]</scope>
    <source>
        <strain evidence="9 10">DSM 15939</strain>
    </source>
</reference>
<keyword evidence="4 7" id="KW-0812">Transmembrane</keyword>
<feature type="transmembrane region" description="Helical" evidence="7">
    <location>
        <begin position="111"/>
        <end position="134"/>
    </location>
</feature>
<evidence type="ECO:0000256" key="2">
    <source>
        <dbReference type="ARBA" id="ARBA00005745"/>
    </source>
</evidence>
<dbReference type="NCBIfam" id="NF041012">
    <property type="entry name" value="T4P_ComGB"/>
    <property type="match status" value="1"/>
</dbReference>
<feature type="transmembrane region" description="Helical" evidence="7">
    <location>
        <begin position="317"/>
        <end position="338"/>
    </location>
</feature>
<dbReference type="EMBL" id="CP015438">
    <property type="protein sequence ID" value="ANB61195.1"/>
    <property type="molecule type" value="Genomic_DNA"/>
</dbReference>
<evidence type="ECO:0000256" key="1">
    <source>
        <dbReference type="ARBA" id="ARBA00004651"/>
    </source>
</evidence>
<feature type="domain" description="Type II secretion system protein GspF" evidence="8">
    <location>
        <begin position="15"/>
        <end position="135"/>
    </location>
</feature>
<dbReference type="InterPro" id="IPR042094">
    <property type="entry name" value="T2SS_GspF_sf"/>
</dbReference>
<evidence type="ECO:0000256" key="7">
    <source>
        <dbReference type="SAM" id="Phobius"/>
    </source>
</evidence>
<dbReference type="InterPro" id="IPR003004">
    <property type="entry name" value="GspF/PilC"/>
</dbReference>
<organism evidence="9 10">
    <name type="scientific">Anoxybacteroides amylolyticum</name>
    <dbReference type="NCBI Taxonomy" id="294699"/>
    <lineage>
        <taxon>Bacteria</taxon>
        <taxon>Bacillati</taxon>
        <taxon>Bacillota</taxon>
        <taxon>Bacilli</taxon>
        <taxon>Bacillales</taxon>
        <taxon>Anoxybacillaceae</taxon>
        <taxon>Anoxybacteroides</taxon>
    </lineage>
</organism>
<evidence type="ECO:0000313" key="9">
    <source>
        <dbReference type="EMBL" id="ANB61195.1"/>
    </source>
</evidence>
<dbReference type="KEGG" id="aamy:GFC30_2627"/>
<comment type="subcellular location">
    <subcellularLocation>
        <location evidence="1">Cell membrane</location>
        <topology evidence="1">Multi-pass membrane protein</topology>
    </subcellularLocation>
</comment>
<protein>
    <submittedName>
        <fullName evidence="9">Type II secretion system (T2SS), F family protein</fullName>
    </submittedName>
</protein>
<evidence type="ECO:0000256" key="3">
    <source>
        <dbReference type="ARBA" id="ARBA00022475"/>
    </source>
</evidence>
<evidence type="ECO:0000313" key="10">
    <source>
        <dbReference type="Proteomes" id="UP000076865"/>
    </source>
</evidence>
<name>A0A160F5P9_9BACL</name>
<dbReference type="Pfam" id="PF00482">
    <property type="entry name" value="T2SSF"/>
    <property type="match status" value="2"/>
</dbReference>
<dbReference type="InterPro" id="IPR047692">
    <property type="entry name" value="T4P_ComGB"/>
</dbReference>
<dbReference type="AlphaFoldDB" id="A0A160F5P9"/>
<sequence>MKRNNIWSLEEQGQFLTQLGKLLEKGYSLAQAMEFLQFQQPLARQHDLQRCLSFFRSGLSFHEALQPLAFHSEAIGYLFFAEQHGQFAQGLVEAGNMLLNKARYWQRLRKAVSYPLFLLCFMVVMLLIVQQMLLPQFVHLSSSFVATRSSVSHFLIQVVSVVPVFFLSACFLCVIGGSMYAIWAKRLPPLTQIRLWLKIPFLRTVATLYYTHVFSLQFSHLLNGGLSAYEALQVFEKQHHVPFLRAEGSTMKEQLAKGEKLETLLADRPYYERALLLVVRHGQSNGELAKELFHYSQFVLQKLEEQIEKWTRFIQPLLFTVIGLLVICLYLAILLPMFDTMNQL</sequence>
<dbReference type="Proteomes" id="UP000076865">
    <property type="component" value="Chromosome"/>
</dbReference>
<evidence type="ECO:0000256" key="6">
    <source>
        <dbReference type="ARBA" id="ARBA00023136"/>
    </source>
</evidence>
<comment type="similarity">
    <text evidence="2">Belongs to the GSP F family.</text>
</comment>
<keyword evidence="5 7" id="KW-1133">Transmembrane helix</keyword>
<accession>A0A160F5P9</accession>